<reference evidence="1" key="1">
    <citation type="journal article" date="2023" name="Mol. Biol. Evol.">
        <title>Third-Generation Sequencing Reveals the Adaptive Role of the Epigenome in Three Deep-Sea Polychaetes.</title>
        <authorList>
            <person name="Perez M."/>
            <person name="Aroh O."/>
            <person name="Sun Y."/>
            <person name="Lan Y."/>
            <person name="Juniper S.K."/>
            <person name="Young C.R."/>
            <person name="Angers B."/>
            <person name="Qian P.Y."/>
        </authorList>
    </citation>
    <scope>NUCLEOTIDE SEQUENCE</scope>
    <source>
        <strain evidence="1">R07B-5</strain>
    </source>
</reference>
<evidence type="ECO:0000313" key="2">
    <source>
        <dbReference type="Proteomes" id="UP001209878"/>
    </source>
</evidence>
<proteinExistence type="predicted"/>
<keyword evidence="2" id="KW-1185">Reference proteome</keyword>
<name>A0AAD9KMF0_RIDPI</name>
<organism evidence="1 2">
    <name type="scientific">Ridgeia piscesae</name>
    <name type="common">Tubeworm</name>
    <dbReference type="NCBI Taxonomy" id="27915"/>
    <lineage>
        <taxon>Eukaryota</taxon>
        <taxon>Metazoa</taxon>
        <taxon>Spiralia</taxon>
        <taxon>Lophotrochozoa</taxon>
        <taxon>Annelida</taxon>
        <taxon>Polychaeta</taxon>
        <taxon>Sedentaria</taxon>
        <taxon>Canalipalpata</taxon>
        <taxon>Sabellida</taxon>
        <taxon>Siboglinidae</taxon>
        <taxon>Ridgeia</taxon>
    </lineage>
</organism>
<comment type="caution">
    <text evidence="1">The sequence shown here is derived from an EMBL/GenBank/DDBJ whole genome shotgun (WGS) entry which is preliminary data.</text>
</comment>
<gene>
    <name evidence="1" type="ORF">NP493_881g01026</name>
</gene>
<protein>
    <submittedName>
        <fullName evidence="1">Uncharacterized protein</fullName>
    </submittedName>
</protein>
<dbReference type="AlphaFoldDB" id="A0AAD9KMF0"/>
<dbReference type="Proteomes" id="UP001209878">
    <property type="component" value="Unassembled WGS sequence"/>
</dbReference>
<accession>A0AAD9KMF0</accession>
<evidence type="ECO:0000313" key="1">
    <source>
        <dbReference type="EMBL" id="KAK2173370.1"/>
    </source>
</evidence>
<sequence length="49" mass="5818">MSTVYRAAIECPDIFIHTMVWIYHSEGKAQLEQSCKNCFQNNRQRPPQF</sequence>
<dbReference type="EMBL" id="JAODUO010000881">
    <property type="protein sequence ID" value="KAK2173370.1"/>
    <property type="molecule type" value="Genomic_DNA"/>
</dbReference>